<organism evidence="1 2">
    <name type="scientific">Nyssa sinensis</name>
    <dbReference type="NCBI Taxonomy" id="561372"/>
    <lineage>
        <taxon>Eukaryota</taxon>
        <taxon>Viridiplantae</taxon>
        <taxon>Streptophyta</taxon>
        <taxon>Embryophyta</taxon>
        <taxon>Tracheophyta</taxon>
        <taxon>Spermatophyta</taxon>
        <taxon>Magnoliopsida</taxon>
        <taxon>eudicotyledons</taxon>
        <taxon>Gunneridae</taxon>
        <taxon>Pentapetalae</taxon>
        <taxon>asterids</taxon>
        <taxon>Cornales</taxon>
        <taxon>Nyssaceae</taxon>
        <taxon>Nyssa</taxon>
    </lineage>
</organism>
<dbReference type="EMBL" id="CM018032">
    <property type="protein sequence ID" value="KAA8547746.1"/>
    <property type="molecule type" value="Genomic_DNA"/>
</dbReference>
<gene>
    <name evidence="1" type="ORF">F0562_004175</name>
</gene>
<evidence type="ECO:0000313" key="2">
    <source>
        <dbReference type="Proteomes" id="UP000325577"/>
    </source>
</evidence>
<dbReference type="Proteomes" id="UP000325577">
    <property type="component" value="Linkage Group LG1"/>
</dbReference>
<dbReference type="AlphaFoldDB" id="A0A5J5BYM9"/>
<sequence>MANSGGSSSLPPPMYQDLYGKRRELARVQMLEREIGFLEILADTFASEMQQLLGNALQDKYLEPPRSIMQVRSMLFIKHEFSFRTTVIRKRHYNGMH</sequence>
<evidence type="ECO:0000313" key="1">
    <source>
        <dbReference type="EMBL" id="KAA8547746.1"/>
    </source>
</evidence>
<dbReference type="PANTHER" id="PTHR31110:SF2">
    <property type="entry name" value="PESTICIDAL CRYSTAL CRY8BA PROTEIN"/>
    <property type="match status" value="1"/>
</dbReference>
<proteinExistence type="predicted"/>
<reference evidence="1 2" key="1">
    <citation type="submission" date="2019-09" db="EMBL/GenBank/DDBJ databases">
        <title>A chromosome-level genome assembly of the Chinese tupelo Nyssa sinensis.</title>
        <authorList>
            <person name="Yang X."/>
            <person name="Kang M."/>
            <person name="Yang Y."/>
            <person name="Xiong H."/>
            <person name="Wang M."/>
            <person name="Zhang Z."/>
            <person name="Wang Z."/>
            <person name="Wu H."/>
            <person name="Ma T."/>
            <person name="Liu J."/>
            <person name="Xi Z."/>
        </authorList>
    </citation>
    <scope>NUCLEOTIDE SEQUENCE [LARGE SCALE GENOMIC DNA]</scope>
    <source>
        <strain evidence="1">J267</strain>
        <tissue evidence="1">Leaf</tissue>
    </source>
</reference>
<protein>
    <submittedName>
        <fullName evidence="1">Uncharacterized protein</fullName>
    </submittedName>
</protein>
<keyword evidence="2" id="KW-1185">Reference proteome</keyword>
<dbReference type="PANTHER" id="PTHR31110">
    <property type="entry name" value="PESTICIDAL CRYSTAL CRY8BA PROTEIN"/>
    <property type="match status" value="1"/>
</dbReference>
<dbReference type="OrthoDB" id="1571544at2759"/>
<accession>A0A5J5BYM9</accession>
<name>A0A5J5BYM9_9ASTE</name>